<evidence type="ECO:0000256" key="7">
    <source>
        <dbReference type="RuleBase" id="RU004417"/>
    </source>
</evidence>
<dbReference type="AlphaFoldDB" id="A0A1N7QE76"/>
<dbReference type="Gene3D" id="3.40.50.10860">
    <property type="entry name" value="Leucine Dehydrogenase, chain A, domain 1"/>
    <property type="match status" value="1"/>
</dbReference>
<reference evidence="10" key="1">
    <citation type="submission" date="2017-01" db="EMBL/GenBank/DDBJ databases">
        <authorList>
            <person name="Varghese N."/>
            <person name="Submissions S."/>
        </authorList>
    </citation>
    <scope>NUCLEOTIDE SEQUENCE [LARGE SCALE GENOMIC DNA]</scope>
    <source>
        <strain evidence="10">DSM 21054</strain>
    </source>
</reference>
<organism evidence="9 10">
    <name type="scientific">Filimonas lacunae</name>
    <dbReference type="NCBI Taxonomy" id="477680"/>
    <lineage>
        <taxon>Bacteria</taxon>
        <taxon>Pseudomonadati</taxon>
        <taxon>Bacteroidota</taxon>
        <taxon>Chitinophagia</taxon>
        <taxon>Chitinophagales</taxon>
        <taxon>Chitinophagaceae</taxon>
        <taxon>Filimonas</taxon>
    </lineage>
</organism>
<dbReference type="GO" id="GO:0004352">
    <property type="term" value="F:glutamate dehydrogenase (NAD+) activity"/>
    <property type="evidence" value="ECO:0007669"/>
    <property type="project" value="TreeGrafter"/>
</dbReference>
<protein>
    <recommendedName>
        <fullName evidence="3">Glutamate dehydrogenase</fullName>
    </recommendedName>
</protein>
<feature type="binding site" evidence="5">
    <location>
        <position position="198"/>
    </location>
    <ligand>
        <name>NAD(+)</name>
        <dbReference type="ChEBI" id="CHEBI:57540"/>
    </ligand>
</feature>
<dbReference type="InterPro" id="IPR036291">
    <property type="entry name" value="NAD(P)-bd_dom_sf"/>
</dbReference>
<keyword evidence="5" id="KW-0547">Nucleotide-binding</keyword>
<dbReference type="InterPro" id="IPR014362">
    <property type="entry name" value="Glu_DH"/>
</dbReference>
<feature type="binding site" evidence="5">
    <location>
        <position position="229"/>
    </location>
    <ligand>
        <name>NAD(+)</name>
        <dbReference type="ChEBI" id="CHEBI:57540"/>
    </ligand>
</feature>
<evidence type="ECO:0000256" key="5">
    <source>
        <dbReference type="PIRSR" id="PIRSR000185-2"/>
    </source>
</evidence>
<dbReference type="InterPro" id="IPR033922">
    <property type="entry name" value="NAD_bind_Glu_DH"/>
</dbReference>
<dbReference type="STRING" id="477680.SAMN05421788_105115"/>
<evidence type="ECO:0000259" key="8">
    <source>
        <dbReference type="SMART" id="SM00839"/>
    </source>
</evidence>
<evidence type="ECO:0000313" key="9">
    <source>
        <dbReference type="EMBL" id="SIT21181.1"/>
    </source>
</evidence>
<dbReference type="InterPro" id="IPR033524">
    <property type="entry name" value="Glu/Leu/Phe/Val_DH_AS"/>
</dbReference>
<dbReference type="Proteomes" id="UP000186917">
    <property type="component" value="Unassembled WGS sequence"/>
</dbReference>
<evidence type="ECO:0000256" key="3">
    <source>
        <dbReference type="PIRNR" id="PIRNR000185"/>
    </source>
</evidence>
<dbReference type="InterPro" id="IPR046346">
    <property type="entry name" value="Aminoacid_DH-like_N_sf"/>
</dbReference>
<dbReference type="PROSITE" id="PS00074">
    <property type="entry name" value="GLFV_DEHYDROGENASE"/>
    <property type="match status" value="1"/>
</dbReference>
<keyword evidence="5" id="KW-0520">NAD</keyword>
<evidence type="ECO:0000313" key="10">
    <source>
        <dbReference type="Proteomes" id="UP000186917"/>
    </source>
</evidence>
<sequence>MTNTQHTAMYTPTTPYDSMLARFNKAAGLLQLSEETREKLRRPAKQILLNFSITMDNGQEKNFEGYRVIHSTILGPSKGGIRYDTGVNIHEVKALAAWMTWKSALAGIPFGGAKGGIVCDPQKLSKSELEKLTRAYTQALADTFGPHKDVPAPDMGTGPDEMGWLMDEFSLQHGKTIHAVVTGKHLHSGGSLGRVEATGKGVSIITLLALEKRNKRPSKTNVAIQGFGNVGMHTALFLWEKGVKVVAVSDVDTALFNPEGFNVPDLIAYAQRNDKSIYGYYDAYQILHEELLTLPVDVLIPAAKEDVITAGNAALIKAPIIIEAANGPVSADADRILQEKNTLVVPDILANAGGVTVSYFEWLQNTLHESWDINRVNERLAAILEKSFSEVYQAAGELNETLRTAAYYLAVKRVVAGQQLTAVLDKETPPAHN</sequence>
<dbReference type="PANTHER" id="PTHR11606:SF13">
    <property type="entry name" value="GLUTAMATE DEHYDROGENASE 1, MITOCHONDRIAL"/>
    <property type="match status" value="1"/>
</dbReference>
<dbReference type="Pfam" id="PF00208">
    <property type="entry name" value="ELFV_dehydrog"/>
    <property type="match status" value="1"/>
</dbReference>
<dbReference type="InterPro" id="IPR006095">
    <property type="entry name" value="Glu/Leu/Phe/Val/Trp_DH"/>
</dbReference>
<accession>A0A1N7QE76</accession>
<dbReference type="EMBL" id="FTOR01000005">
    <property type="protein sequence ID" value="SIT21181.1"/>
    <property type="molecule type" value="Genomic_DNA"/>
</dbReference>
<feature type="active site" description="Proton donor" evidence="4">
    <location>
        <position position="114"/>
    </location>
</feature>
<evidence type="ECO:0000256" key="1">
    <source>
        <dbReference type="ARBA" id="ARBA00006382"/>
    </source>
</evidence>
<evidence type="ECO:0000256" key="2">
    <source>
        <dbReference type="ARBA" id="ARBA00023002"/>
    </source>
</evidence>
<name>A0A1N7QE76_9BACT</name>
<keyword evidence="2 3" id="KW-0560">Oxidoreductase</keyword>
<feature type="site" description="Important for catalysis" evidence="6">
    <location>
        <position position="154"/>
    </location>
</feature>
<dbReference type="GO" id="GO:0000166">
    <property type="term" value="F:nucleotide binding"/>
    <property type="evidence" value="ECO:0007669"/>
    <property type="project" value="UniProtKB-KW"/>
</dbReference>
<dbReference type="RefSeq" id="WP_076379964.1">
    <property type="nucleotide sequence ID" value="NZ_AP017422.1"/>
</dbReference>
<feature type="domain" description="Glutamate/phenylalanine/leucine/valine/L-tryptophan dehydrogenase C-terminal" evidence="8">
    <location>
        <begin position="191"/>
        <end position="422"/>
    </location>
</feature>
<dbReference type="SUPFAM" id="SSF53223">
    <property type="entry name" value="Aminoacid dehydrogenase-like, N-terminal domain"/>
    <property type="match status" value="1"/>
</dbReference>
<dbReference type="CDD" id="cd01076">
    <property type="entry name" value="NAD_bind_1_Glu_DH"/>
    <property type="match status" value="1"/>
</dbReference>
<keyword evidence="10" id="KW-1185">Reference proteome</keyword>
<dbReference type="SUPFAM" id="SSF51735">
    <property type="entry name" value="NAD(P)-binding Rossmann-fold domains"/>
    <property type="match status" value="1"/>
</dbReference>
<proteinExistence type="inferred from homology"/>
<dbReference type="GO" id="GO:0006538">
    <property type="term" value="P:L-glutamate catabolic process"/>
    <property type="evidence" value="ECO:0007669"/>
    <property type="project" value="TreeGrafter"/>
</dbReference>
<dbReference type="InterPro" id="IPR006097">
    <property type="entry name" value="Glu/Leu/Phe/Val/Trp_DH_dimer"/>
</dbReference>
<dbReference type="Gene3D" id="3.40.50.720">
    <property type="entry name" value="NAD(P)-binding Rossmann-like Domain"/>
    <property type="match status" value="1"/>
</dbReference>
<dbReference type="PRINTS" id="PR00082">
    <property type="entry name" value="GLFDHDRGNASE"/>
</dbReference>
<dbReference type="SMART" id="SM00839">
    <property type="entry name" value="ELFV_dehydrog"/>
    <property type="match status" value="1"/>
</dbReference>
<comment type="similarity">
    <text evidence="1 3 7">Belongs to the Glu/Leu/Phe/Val dehydrogenases family.</text>
</comment>
<feature type="binding site" evidence="5">
    <location>
        <position position="78"/>
    </location>
    <ligand>
        <name>substrate</name>
    </ligand>
</feature>
<feature type="binding site" evidence="5">
    <location>
        <position position="358"/>
    </location>
    <ligand>
        <name>substrate</name>
    </ligand>
</feature>
<feature type="binding site" evidence="5">
    <location>
        <position position="102"/>
    </location>
    <ligand>
        <name>substrate</name>
    </ligand>
</feature>
<dbReference type="PIRSF" id="PIRSF000185">
    <property type="entry name" value="Glu_DH"/>
    <property type="match status" value="1"/>
</dbReference>
<dbReference type="InterPro" id="IPR006096">
    <property type="entry name" value="Glu/Leu/Phe/Val/Trp_DH_C"/>
</dbReference>
<evidence type="ECO:0000256" key="4">
    <source>
        <dbReference type="PIRSR" id="PIRSR000185-1"/>
    </source>
</evidence>
<dbReference type="PANTHER" id="PTHR11606">
    <property type="entry name" value="GLUTAMATE DEHYDROGENASE"/>
    <property type="match status" value="1"/>
</dbReference>
<dbReference type="Pfam" id="PF02812">
    <property type="entry name" value="ELFV_dehydrog_N"/>
    <property type="match status" value="1"/>
</dbReference>
<evidence type="ECO:0000256" key="6">
    <source>
        <dbReference type="PIRSR" id="PIRSR000185-3"/>
    </source>
</evidence>
<gene>
    <name evidence="9" type="ORF">SAMN05421788_105115</name>
</gene>